<dbReference type="NCBIfam" id="TIGR02492">
    <property type="entry name" value="flgK_ends"/>
    <property type="match status" value="1"/>
</dbReference>
<dbReference type="InterPro" id="IPR002371">
    <property type="entry name" value="FlgK"/>
</dbReference>
<dbReference type="InterPro" id="IPR053927">
    <property type="entry name" value="FlgK_helical"/>
</dbReference>
<feature type="domain" description="Flagellar basal-body/hook protein C-terminal" evidence="7">
    <location>
        <begin position="443"/>
        <end position="482"/>
    </location>
</feature>
<dbReference type="SUPFAM" id="SSF64518">
    <property type="entry name" value="Phase 1 flagellin"/>
    <property type="match status" value="1"/>
</dbReference>
<reference evidence="9 10" key="1">
    <citation type="submission" date="2018-06" db="EMBL/GenBank/DDBJ databases">
        <title>Genomic Encyclopedia of Type Strains, Phase III (KMG-III): the genomes of soil and plant-associated and newly described type strains.</title>
        <authorList>
            <person name="Whitman W."/>
        </authorList>
    </citation>
    <scope>NUCLEOTIDE SEQUENCE [LARGE SCALE GENOMIC DNA]</scope>
    <source>
        <strain evidence="9 10">ORS 1419</strain>
    </source>
</reference>
<comment type="caution">
    <text evidence="9">The sequence shown here is derived from an EMBL/GenBank/DDBJ whole genome shotgun (WGS) entry which is preliminary data.</text>
</comment>
<dbReference type="Pfam" id="PF22638">
    <property type="entry name" value="FlgK_D1"/>
    <property type="match status" value="1"/>
</dbReference>
<evidence type="ECO:0000256" key="5">
    <source>
        <dbReference type="ARBA" id="ARBA00022525"/>
    </source>
</evidence>
<proteinExistence type="inferred from homology"/>
<comment type="similarity">
    <text evidence="3">Belongs to the flagella basal body rod proteins family.</text>
</comment>
<keyword evidence="9" id="KW-0969">Cilium</keyword>
<evidence type="ECO:0000259" key="8">
    <source>
        <dbReference type="Pfam" id="PF22638"/>
    </source>
</evidence>
<protein>
    <recommendedName>
        <fullName evidence="4">Flagellar hook-associated protein 1</fullName>
    </recommendedName>
</protein>
<evidence type="ECO:0000256" key="6">
    <source>
        <dbReference type="ARBA" id="ARBA00023143"/>
    </source>
</evidence>
<dbReference type="PANTHER" id="PTHR30033">
    <property type="entry name" value="FLAGELLAR HOOK-ASSOCIATED PROTEIN 1"/>
    <property type="match status" value="1"/>
</dbReference>
<evidence type="ECO:0000256" key="2">
    <source>
        <dbReference type="ARBA" id="ARBA00004613"/>
    </source>
</evidence>
<organism evidence="9 10">
    <name type="scientific">Phyllobacterium leguminum</name>
    <dbReference type="NCBI Taxonomy" id="314237"/>
    <lineage>
        <taxon>Bacteria</taxon>
        <taxon>Pseudomonadati</taxon>
        <taxon>Pseudomonadota</taxon>
        <taxon>Alphaproteobacteria</taxon>
        <taxon>Hyphomicrobiales</taxon>
        <taxon>Phyllobacteriaceae</taxon>
        <taxon>Phyllobacterium</taxon>
    </lineage>
</organism>
<comment type="subcellular location">
    <subcellularLocation>
        <location evidence="1">Bacterial flagellum</location>
    </subcellularLocation>
    <subcellularLocation>
        <location evidence="2">Secreted</location>
    </subcellularLocation>
</comment>
<dbReference type="PANTHER" id="PTHR30033:SF1">
    <property type="entry name" value="FLAGELLAR HOOK-ASSOCIATED PROTEIN 1"/>
    <property type="match status" value="1"/>
</dbReference>
<dbReference type="GO" id="GO:0009424">
    <property type="term" value="C:bacterial-type flagellum hook"/>
    <property type="evidence" value="ECO:0007669"/>
    <property type="project" value="InterPro"/>
</dbReference>
<dbReference type="EMBL" id="QJTF01000011">
    <property type="protein sequence ID" value="PYE87685.1"/>
    <property type="molecule type" value="Genomic_DNA"/>
</dbReference>
<dbReference type="InterPro" id="IPR010930">
    <property type="entry name" value="Flg_bb/hook_C_dom"/>
</dbReference>
<dbReference type="Proteomes" id="UP000247454">
    <property type="component" value="Unassembled WGS sequence"/>
</dbReference>
<keyword evidence="6" id="KW-0975">Bacterial flagellum</keyword>
<dbReference type="OrthoDB" id="7181295at2"/>
<dbReference type="RefSeq" id="WP_110751858.1">
    <property type="nucleotide sequence ID" value="NZ_QJTF01000011.1"/>
</dbReference>
<keyword evidence="10" id="KW-1185">Reference proteome</keyword>
<dbReference type="GO" id="GO:0005576">
    <property type="term" value="C:extracellular region"/>
    <property type="evidence" value="ECO:0007669"/>
    <property type="project" value="UniProtKB-SubCell"/>
</dbReference>
<dbReference type="AlphaFoldDB" id="A0A318T1N5"/>
<dbReference type="GO" id="GO:0005198">
    <property type="term" value="F:structural molecule activity"/>
    <property type="evidence" value="ECO:0007669"/>
    <property type="project" value="InterPro"/>
</dbReference>
<evidence type="ECO:0000256" key="4">
    <source>
        <dbReference type="ARBA" id="ARBA00016244"/>
    </source>
</evidence>
<evidence type="ECO:0000256" key="3">
    <source>
        <dbReference type="ARBA" id="ARBA00009677"/>
    </source>
</evidence>
<dbReference type="Pfam" id="PF06429">
    <property type="entry name" value="Flg_bbr_C"/>
    <property type="match status" value="1"/>
</dbReference>
<dbReference type="GO" id="GO:0044780">
    <property type="term" value="P:bacterial-type flagellum assembly"/>
    <property type="evidence" value="ECO:0007669"/>
    <property type="project" value="InterPro"/>
</dbReference>
<keyword evidence="9" id="KW-0282">Flagellum</keyword>
<evidence type="ECO:0000259" key="7">
    <source>
        <dbReference type="Pfam" id="PF06429"/>
    </source>
</evidence>
<feature type="domain" description="Flagellar hook-associated protein FlgK helical" evidence="8">
    <location>
        <begin position="102"/>
        <end position="310"/>
    </location>
</feature>
<evidence type="ECO:0000256" key="1">
    <source>
        <dbReference type="ARBA" id="ARBA00004365"/>
    </source>
</evidence>
<keyword evidence="5" id="KW-0964">Secreted</keyword>
<sequence length="485" mass="50587">MSLSSALLTAQNSLAAASKKTAIVSRNIAGASDPNYVRRTGSLVSGAHGSLYVNVGRSADEALLTRYIEANSQNASSSTLATGLDRLSALYSANNYAGSPAALIGDLRDALQTYATQPSQGATGDMAVNKAVALANALNEGSLQVQKLRADADADIAASVDDINEMLAKFEAVNSKIVNGTRSGEDVSDFLDERDAILKDLSGEIGITTMTRSDNDMVIFAENGVTLFEKTARAVSFEPTTAFAAGVKGNNVYVDGVPLSHGTFEQPFGTGRLSGLLQLRDQVAPDYQSQLDEIARGLVSMFAETDQTGAGNPTITGLFSYPGSPAVPADGKLVPGLAGTIRVPSAYIRSEGGSAERLRDGSGGAYDYNKSNGAAFSDRLQQLIGQVGEKRNFDTAAGAGSNLSIIDYSTGSASWLEGKRQVAAESKAYNSTVASRADQALSNATGVDINEEMALLLEIEQSFSASSRILSTVGAMLDDLLNAVR</sequence>
<evidence type="ECO:0000313" key="9">
    <source>
        <dbReference type="EMBL" id="PYE87685.1"/>
    </source>
</evidence>
<evidence type="ECO:0000313" key="10">
    <source>
        <dbReference type="Proteomes" id="UP000247454"/>
    </source>
</evidence>
<gene>
    <name evidence="9" type="ORF">C7477_11132</name>
</gene>
<name>A0A318T1N5_9HYPH</name>
<accession>A0A318T1N5</accession>
<keyword evidence="9" id="KW-0966">Cell projection</keyword>